<evidence type="ECO:0000313" key="2">
    <source>
        <dbReference type="EMBL" id="BBO32919.1"/>
    </source>
</evidence>
<name>A0A5K7XJ81_9BACT</name>
<dbReference type="KEGG" id="lpav:PLANPX_2531"/>
<dbReference type="AlphaFoldDB" id="A0A5K7XJ81"/>
<sequence>MAPRGDDYINFQNVKFRFANDTTDSTSAIAPRSSEMACNGLQTGQGAVECRKAKLKRLKTGSRNSSSSQKVIGSNPLSSAST</sequence>
<keyword evidence="3" id="KW-1185">Reference proteome</keyword>
<accession>A0A5K7XJ81</accession>
<protein>
    <submittedName>
        <fullName evidence="2">Uncharacterized protein</fullName>
    </submittedName>
</protein>
<gene>
    <name evidence="2" type="ORF">PLANPX_2531</name>
</gene>
<feature type="compositionally biased region" description="Polar residues" evidence="1">
    <location>
        <begin position="61"/>
        <end position="82"/>
    </location>
</feature>
<organism evidence="2 3">
    <name type="scientific">Lacipirellula parvula</name>
    <dbReference type="NCBI Taxonomy" id="2650471"/>
    <lineage>
        <taxon>Bacteria</taxon>
        <taxon>Pseudomonadati</taxon>
        <taxon>Planctomycetota</taxon>
        <taxon>Planctomycetia</taxon>
        <taxon>Pirellulales</taxon>
        <taxon>Lacipirellulaceae</taxon>
        <taxon>Lacipirellula</taxon>
    </lineage>
</organism>
<dbReference type="Proteomes" id="UP000326837">
    <property type="component" value="Chromosome"/>
</dbReference>
<proteinExistence type="predicted"/>
<reference evidence="3" key="1">
    <citation type="submission" date="2019-10" db="EMBL/GenBank/DDBJ databases">
        <title>Lacipirellula parvula gen. nov., sp. nov., representing a lineage of planctomycetes widespread in freshwater anoxic habitats, and description of the family Lacipirellulaceae.</title>
        <authorList>
            <person name="Dedysh S.N."/>
            <person name="Kulichevskaya I.S."/>
            <person name="Beletsky A.V."/>
            <person name="Rakitin A.L."/>
            <person name="Mardanov A.V."/>
            <person name="Ivanova A.A."/>
            <person name="Saltykova V.X."/>
            <person name="Rijpstra W.I.C."/>
            <person name="Sinninghe Damste J.S."/>
            <person name="Ravin N.V."/>
        </authorList>
    </citation>
    <scope>NUCLEOTIDE SEQUENCE [LARGE SCALE GENOMIC DNA]</scope>
    <source>
        <strain evidence="3">PX69</strain>
    </source>
</reference>
<dbReference type="EMBL" id="AP021861">
    <property type="protein sequence ID" value="BBO32919.1"/>
    <property type="molecule type" value="Genomic_DNA"/>
</dbReference>
<evidence type="ECO:0000313" key="3">
    <source>
        <dbReference type="Proteomes" id="UP000326837"/>
    </source>
</evidence>
<evidence type="ECO:0000256" key="1">
    <source>
        <dbReference type="SAM" id="MobiDB-lite"/>
    </source>
</evidence>
<feature type="region of interest" description="Disordered" evidence="1">
    <location>
        <begin position="57"/>
        <end position="82"/>
    </location>
</feature>